<dbReference type="PROSITE" id="PS50222">
    <property type="entry name" value="EF_HAND_2"/>
    <property type="match status" value="1"/>
</dbReference>
<feature type="region of interest" description="Disordered" evidence="7">
    <location>
        <begin position="744"/>
        <end position="766"/>
    </location>
</feature>
<sequence length="800" mass="90769">MQLCVRWEARRKKLTDQIWDLDPDIVSLVISSADGCGIFWRRSKFQMVASEAGDKGREKRDRSCLMVLLRWKNAPHTLPLVVVSTHLAKDPYNKAQTAIRVRQVTQIMASLTAFTTTHDAKDCPVVLLGDLNARHFGEIRGTLQASAQLRYGKRQDLPKLGVMDQRQHDKIVDEYRHFRYYATLLLLPAVLYTTLKHWSAGKHFPMTGSSSFQVLLRGKFVDCRAPSDLRGADLYCMLANGVFFCYLGLWNFFVLHQRREDRNVFDPSARVLVPLCIACALLRPKSTVLHFSFFGALAVGFVCLLFGSGIVAVVLVLLWIGTFEGRSSKVKLCFSLGKAYDVISHSLQWVQRAAKDPWIQRAHEKMYRSRAAFKLKQIDAKFSIFSRKGVIIDLGCNPGSWSQIALEKTGRHAVVLGVDKILMEPLENHHFIQGDIKDAGTLRQAEEILCGRPVSLVLADLAPVMTGSRIDDHMASVELSKVALSWALKLLRPNGCFVTKVFAGGFLERFRDQLAERFAKVKTAKPAASRQESVEIYLVCKGFTGSSEVIPNEVHPSDHFPVFVAFAMKEGYEKHRESARAWLECVAGREKVHPLSDEELRDAFEFFDRDRNERIHRRDLEEACVELRCQFHVDVPHLLLECFPNKEICFENFLRAYEASLRTERMRAVGDLECAFRYFAGESDSIELAKLQEAFREITPISFSDDEVKDMIGRCSRNGQASVHLHDFCEVVCRATFPDRKAMQRIHQGGRADSRTSSRQGRRTSTKEISFRLDLLHKTVSGKGLDKGPSTDELMPLMED</sequence>
<evidence type="ECO:0000256" key="5">
    <source>
        <dbReference type="ARBA" id="ARBA00022691"/>
    </source>
</evidence>
<feature type="transmembrane region" description="Helical" evidence="8">
    <location>
        <begin position="178"/>
        <end position="195"/>
    </location>
</feature>
<gene>
    <name evidence="10" type="ORF">EVOR1521_LOCUS8942</name>
</gene>
<evidence type="ECO:0000256" key="1">
    <source>
        <dbReference type="ARBA" id="ARBA00009258"/>
    </source>
</evidence>
<evidence type="ECO:0000256" key="7">
    <source>
        <dbReference type="SAM" id="MobiDB-lite"/>
    </source>
</evidence>
<evidence type="ECO:0000256" key="8">
    <source>
        <dbReference type="SAM" id="Phobius"/>
    </source>
</evidence>
<dbReference type="InterPro" id="IPR029063">
    <property type="entry name" value="SAM-dependent_MTases_sf"/>
</dbReference>
<dbReference type="SUPFAM" id="SSF56219">
    <property type="entry name" value="DNase I-like"/>
    <property type="match status" value="1"/>
</dbReference>
<evidence type="ECO:0000256" key="4">
    <source>
        <dbReference type="ARBA" id="ARBA00022679"/>
    </source>
</evidence>
<keyword evidence="4" id="KW-0808">Transferase</keyword>
<dbReference type="Pfam" id="PF01728">
    <property type="entry name" value="FtsJ"/>
    <property type="match status" value="1"/>
</dbReference>
<dbReference type="EMBL" id="CAUJNA010000783">
    <property type="protein sequence ID" value="CAJ1381167.1"/>
    <property type="molecule type" value="Genomic_DNA"/>
</dbReference>
<keyword evidence="2" id="KW-0698">rRNA processing</keyword>
<evidence type="ECO:0000313" key="11">
    <source>
        <dbReference type="Proteomes" id="UP001178507"/>
    </source>
</evidence>
<accession>A0AA36MRC1</accession>
<evidence type="ECO:0000256" key="6">
    <source>
        <dbReference type="ARBA" id="ARBA00041184"/>
    </source>
</evidence>
<keyword evidence="11" id="KW-1185">Reference proteome</keyword>
<dbReference type="AlphaFoldDB" id="A0AA36MRC1"/>
<dbReference type="InterPro" id="IPR002048">
    <property type="entry name" value="EF_hand_dom"/>
</dbReference>
<dbReference type="Gene3D" id="3.60.10.10">
    <property type="entry name" value="Endonuclease/exonuclease/phosphatase"/>
    <property type="match status" value="1"/>
</dbReference>
<feature type="domain" description="EF-hand" evidence="9">
    <location>
        <begin position="595"/>
        <end position="630"/>
    </location>
</feature>
<dbReference type="HAMAP" id="MF_01547">
    <property type="entry name" value="RNA_methyltr_E"/>
    <property type="match status" value="1"/>
</dbReference>
<comment type="caution">
    <text evidence="10">The sequence shown here is derived from an EMBL/GenBank/DDBJ whole genome shotgun (WGS) entry which is preliminary data.</text>
</comment>
<feature type="transmembrane region" description="Helical" evidence="8">
    <location>
        <begin position="294"/>
        <end position="320"/>
    </location>
</feature>
<dbReference type="SUPFAM" id="SSF47473">
    <property type="entry name" value="EF-hand"/>
    <property type="match status" value="1"/>
</dbReference>
<dbReference type="Gene3D" id="1.10.238.10">
    <property type="entry name" value="EF-hand"/>
    <property type="match status" value="1"/>
</dbReference>
<keyword evidence="8" id="KW-0812">Transmembrane</keyword>
<reference evidence="10" key="1">
    <citation type="submission" date="2023-08" db="EMBL/GenBank/DDBJ databases">
        <authorList>
            <person name="Chen Y."/>
            <person name="Shah S."/>
            <person name="Dougan E. K."/>
            <person name="Thang M."/>
            <person name="Chan C."/>
        </authorList>
    </citation>
    <scope>NUCLEOTIDE SEQUENCE</scope>
</reference>
<evidence type="ECO:0000259" key="9">
    <source>
        <dbReference type="PROSITE" id="PS50222"/>
    </source>
</evidence>
<dbReference type="InterPro" id="IPR002877">
    <property type="entry name" value="RNA_MeTrfase_FtsJ_dom"/>
</dbReference>
<evidence type="ECO:0000256" key="3">
    <source>
        <dbReference type="ARBA" id="ARBA00022603"/>
    </source>
</evidence>
<feature type="transmembrane region" description="Helical" evidence="8">
    <location>
        <begin position="234"/>
        <end position="253"/>
    </location>
</feature>
<dbReference type="InterPro" id="IPR050082">
    <property type="entry name" value="RNA_methyltr_RlmE"/>
</dbReference>
<evidence type="ECO:0000256" key="2">
    <source>
        <dbReference type="ARBA" id="ARBA00022552"/>
    </source>
</evidence>
<dbReference type="PANTHER" id="PTHR10920">
    <property type="entry name" value="RIBOSOMAL RNA METHYLTRANSFERASE"/>
    <property type="match status" value="1"/>
</dbReference>
<dbReference type="GO" id="GO:0008650">
    <property type="term" value="F:rRNA (uridine-2'-O-)-methyltransferase activity"/>
    <property type="evidence" value="ECO:0007669"/>
    <property type="project" value="TreeGrafter"/>
</dbReference>
<dbReference type="Proteomes" id="UP001178507">
    <property type="component" value="Unassembled WGS sequence"/>
</dbReference>
<keyword evidence="8" id="KW-1133">Transmembrane helix</keyword>
<evidence type="ECO:0000313" key="10">
    <source>
        <dbReference type="EMBL" id="CAJ1381167.1"/>
    </source>
</evidence>
<keyword evidence="5" id="KW-0949">S-adenosyl-L-methionine</keyword>
<dbReference type="InterPro" id="IPR015507">
    <property type="entry name" value="rRNA-MeTfrase_E"/>
</dbReference>
<keyword evidence="8" id="KW-0472">Membrane</keyword>
<name>A0AA36MRC1_9DINO</name>
<dbReference type="InterPro" id="IPR036691">
    <property type="entry name" value="Endo/exonu/phosph_ase_sf"/>
</dbReference>
<dbReference type="SUPFAM" id="SSF53335">
    <property type="entry name" value="S-adenosyl-L-methionine-dependent methyltransferases"/>
    <property type="match status" value="1"/>
</dbReference>
<organism evidence="10 11">
    <name type="scientific">Effrenium voratum</name>
    <dbReference type="NCBI Taxonomy" id="2562239"/>
    <lineage>
        <taxon>Eukaryota</taxon>
        <taxon>Sar</taxon>
        <taxon>Alveolata</taxon>
        <taxon>Dinophyceae</taxon>
        <taxon>Suessiales</taxon>
        <taxon>Symbiodiniaceae</taxon>
        <taxon>Effrenium</taxon>
    </lineage>
</organism>
<keyword evidence="3" id="KW-0489">Methyltransferase</keyword>
<dbReference type="InterPro" id="IPR011992">
    <property type="entry name" value="EF-hand-dom_pair"/>
</dbReference>
<dbReference type="Gene3D" id="3.40.50.150">
    <property type="entry name" value="Vaccinia Virus protein VP39"/>
    <property type="match status" value="1"/>
</dbReference>
<protein>
    <recommendedName>
        <fullName evidence="6">rRNA methyltransferase 2, mitochondrial</fullName>
    </recommendedName>
</protein>
<dbReference type="PANTHER" id="PTHR10920:SF18">
    <property type="entry name" value="RRNA METHYLTRANSFERASE 2, MITOCHONDRIAL"/>
    <property type="match status" value="1"/>
</dbReference>
<dbReference type="GO" id="GO:0005509">
    <property type="term" value="F:calcium ion binding"/>
    <property type="evidence" value="ECO:0007669"/>
    <property type="project" value="InterPro"/>
</dbReference>
<proteinExistence type="inferred from homology"/>
<comment type="similarity">
    <text evidence="1">Belongs to the class I-like SAM-binding methyltransferase superfamily. RNA methyltransferase RlmE family.</text>
</comment>